<evidence type="ECO:0000313" key="6">
    <source>
        <dbReference type="Proteomes" id="UP000269154"/>
    </source>
</evidence>
<gene>
    <name evidence="5" type="ORF">D5R40_33300</name>
</gene>
<dbReference type="EMBL" id="RCBY01000500">
    <property type="protein sequence ID" value="RQH17545.1"/>
    <property type="molecule type" value="Genomic_DNA"/>
</dbReference>
<dbReference type="GO" id="GO:0008643">
    <property type="term" value="P:carbohydrate transport"/>
    <property type="evidence" value="ECO:0007669"/>
    <property type="project" value="InterPro"/>
</dbReference>
<evidence type="ECO:0000259" key="4">
    <source>
        <dbReference type="PROSITE" id="PS51272"/>
    </source>
</evidence>
<keyword evidence="3" id="KW-0175">Coiled coil</keyword>
<reference evidence="5 6" key="1">
    <citation type="journal article" date="2018" name="ACS Chem. Biol.">
        <title>Ketoreductase domain dysfunction expands chemodiversity: malyngamide biosynthesis in the cyanobacterium Okeania hirsuta.</title>
        <authorList>
            <person name="Moss N.A."/>
            <person name="Leao T."/>
            <person name="Rankin M."/>
            <person name="McCullough T.M."/>
            <person name="Qu P."/>
            <person name="Korobeynikov A."/>
            <person name="Smith J.L."/>
            <person name="Gerwick L."/>
            <person name="Gerwick W.H."/>
        </authorList>
    </citation>
    <scope>NUCLEOTIDE SEQUENCE [LARGE SCALE GENOMIC DNA]</scope>
    <source>
        <strain evidence="5 6">PAB10Feb10-1</strain>
    </source>
</reference>
<dbReference type="Pfam" id="PF00395">
    <property type="entry name" value="SLH"/>
    <property type="match status" value="1"/>
</dbReference>
<evidence type="ECO:0000256" key="3">
    <source>
        <dbReference type="SAM" id="Coils"/>
    </source>
</evidence>
<dbReference type="NCBIfam" id="NF033921">
    <property type="entry name" value="por_somb"/>
    <property type="match status" value="1"/>
</dbReference>
<comment type="caution">
    <text evidence="5">The sequence shown here is derived from an EMBL/GenBank/DDBJ whole genome shotgun (WGS) entry which is preliminary data.</text>
</comment>
<dbReference type="PANTHER" id="PTHR43308:SF1">
    <property type="entry name" value="OUTER MEMBRANE PROTEIN ALPHA"/>
    <property type="match status" value="1"/>
</dbReference>
<feature type="domain" description="SLH" evidence="4">
    <location>
        <begin position="71"/>
        <end position="135"/>
    </location>
</feature>
<feature type="coiled-coil region" evidence="3">
    <location>
        <begin position="145"/>
        <end position="179"/>
    </location>
</feature>
<dbReference type="Gene3D" id="2.40.160.180">
    <property type="entry name" value="Carbohydrate-selective porin OprB"/>
    <property type="match status" value="1"/>
</dbReference>
<dbReference type="InterPro" id="IPR038673">
    <property type="entry name" value="OprB_sf"/>
</dbReference>
<dbReference type="PROSITE" id="PS51272">
    <property type="entry name" value="SLH"/>
    <property type="match status" value="1"/>
</dbReference>
<name>A0A3N6NY53_9CYAN</name>
<dbReference type="GO" id="GO:0015288">
    <property type="term" value="F:porin activity"/>
    <property type="evidence" value="ECO:0007669"/>
    <property type="project" value="InterPro"/>
</dbReference>
<dbReference type="OrthoDB" id="580845at2"/>
<dbReference type="Pfam" id="PF04966">
    <property type="entry name" value="OprB"/>
    <property type="match status" value="1"/>
</dbReference>
<dbReference type="PANTHER" id="PTHR43308">
    <property type="entry name" value="OUTER MEMBRANE PROTEIN ALPHA-RELATED"/>
    <property type="match status" value="1"/>
</dbReference>
<evidence type="ECO:0000313" key="5">
    <source>
        <dbReference type="EMBL" id="RQH17545.1"/>
    </source>
</evidence>
<accession>A0A3N6NY53</accession>
<sequence length="548" mass="61036">MQIFEIHGIDKKNHNRKICIVISLILINLSCLSTRPTLATEEKQELMGEIQKYAEEFSNSKSNDPITQQIPVYQLDDILPSDWAYEALISLRDRYDCLSGYPDNTYRGNRAITRYEFAAAVNACWQTIESFLAESQAELIQQDDLIVIERLIQDFQVEIANLKARTEGLENRVDALEAQQFSTTTKLNGQTIFAVNAGGFDGDRLIDPNGIELADENPQATFLYRVVFDFDTSFRGTDLLKLRVDTGSNGFIDNATAILEPNFGSILDFSKRPPGDDNFGIGRAFYSFQVVENLSLSIGPLIEALDYIDNNSYADLSFRDFSTENLVYNYVAFPVNGIGGGAILEWNPGGSAFNLRALYIAPDSANPSQNGQGPLPVSVFTSLLYSDGRGSRGLFGFHQGMVEFEYNPSSRFSLRLLYSGGKVFARNFDAVGVNFEWGFSSKFAVFGRYGYSSYDDTDFGDINPNYWMAGISGLDVLQEGDRLGVAVGQPFVVDDIGNSTQTNLEVFYNYAVNDNIQISPVLQLVFDPSNQKSNGTIFTGTLRTVFYF</sequence>
<comment type="similarity">
    <text evidence="1 2">Belongs to the OprB family.</text>
</comment>
<dbReference type="InterPro" id="IPR001119">
    <property type="entry name" value="SLH_dom"/>
</dbReference>
<proteinExistence type="inferred from homology"/>
<evidence type="ECO:0000256" key="2">
    <source>
        <dbReference type="RuleBase" id="RU363072"/>
    </source>
</evidence>
<dbReference type="GO" id="GO:0016020">
    <property type="term" value="C:membrane"/>
    <property type="evidence" value="ECO:0007669"/>
    <property type="project" value="InterPro"/>
</dbReference>
<dbReference type="InterPro" id="IPR047684">
    <property type="entry name" value="Por_som-like"/>
</dbReference>
<evidence type="ECO:0000256" key="1">
    <source>
        <dbReference type="ARBA" id="ARBA00008769"/>
    </source>
</evidence>
<dbReference type="InterPro" id="IPR051465">
    <property type="entry name" value="Cell_Envelope_Struct_Comp"/>
</dbReference>
<dbReference type="AlphaFoldDB" id="A0A3N6NY53"/>
<keyword evidence="6" id="KW-1185">Reference proteome</keyword>
<dbReference type="Proteomes" id="UP000269154">
    <property type="component" value="Unassembled WGS sequence"/>
</dbReference>
<dbReference type="RefSeq" id="WP_124144815.1">
    <property type="nucleotide sequence ID" value="NZ_CAWOKI010000040.1"/>
</dbReference>
<dbReference type="InterPro" id="IPR007049">
    <property type="entry name" value="Carb-sel_porin_OprB"/>
</dbReference>
<organism evidence="5 6">
    <name type="scientific">Okeania hirsuta</name>
    <dbReference type="NCBI Taxonomy" id="1458930"/>
    <lineage>
        <taxon>Bacteria</taxon>
        <taxon>Bacillati</taxon>
        <taxon>Cyanobacteriota</taxon>
        <taxon>Cyanophyceae</taxon>
        <taxon>Oscillatoriophycideae</taxon>
        <taxon>Oscillatoriales</taxon>
        <taxon>Microcoleaceae</taxon>
        <taxon>Okeania</taxon>
    </lineage>
</organism>
<protein>
    <submittedName>
        <fullName evidence="5">S-layer protein</fullName>
    </submittedName>
</protein>